<dbReference type="AlphaFoldDB" id="H5UN64"/>
<dbReference type="UniPathway" id="UPA00056">
    <property type="reaction ID" value="UER00093"/>
</dbReference>
<dbReference type="InterPro" id="IPR029044">
    <property type="entry name" value="Nucleotide-diphossugar_trans"/>
</dbReference>
<name>H5UN64_9MICO</name>
<evidence type="ECO:0000256" key="7">
    <source>
        <dbReference type="ARBA" id="ARBA00022695"/>
    </source>
</evidence>
<dbReference type="STRING" id="1089455.MOPEL_005_00340"/>
<gene>
    <name evidence="9" type="primary">ispD</name>
    <name evidence="9" type="ORF">MOPEL_005_00340</name>
</gene>
<accession>H5UN64</accession>
<sequence>MPKAFVELRGRPLLRWALDQALGCPEVGRLVVVAPASWLVAARDIVAEALAESGRGPCDEEPGVRVDVVVGGEERRESVSAGLGVLGVDDGLVLVHDAARALTPPALFSRVVDALRSGHGAVVPGLPVADTIKTVDEAGTVVSTLDRGTLRAIQTPQGFVREVLVHAHEENLEVAVTDDAGLVELTGTPIHVVDGEAWAAKITTPEDLDAAERRLATVGGRP</sequence>
<protein>
    <recommendedName>
        <fullName evidence="5">2-C-methyl-D-erythritol 4-phosphate cytidylyltransferase</fullName>
        <ecNumber evidence="4">2.7.7.60</ecNumber>
    </recommendedName>
</protein>
<keyword evidence="7 9" id="KW-0548">Nucleotidyltransferase</keyword>
<dbReference type="PANTHER" id="PTHR32125">
    <property type="entry name" value="2-C-METHYL-D-ERYTHRITOL 4-PHOSPHATE CYTIDYLYLTRANSFERASE, CHLOROPLASTIC"/>
    <property type="match status" value="1"/>
</dbReference>
<dbReference type="GO" id="GO:0050518">
    <property type="term" value="F:2-C-methyl-D-erythritol 4-phosphate cytidylyltransferase activity"/>
    <property type="evidence" value="ECO:0007669"/>
    <property type="project" value="UniProtKB-EC"/>
</dbReference>
<dbReference type="Pfam" id="PF01128">
    <property type="entry name" value="IspD"/>
    <property type="match status" value="1"/>
</dbReference>
<dbReference type="PROSITE" id="PS01295">
    <property type="entry name" value="ISPD"/>
    <property type="match status" value="1"/>
</dbReference>
<dbReference type="InterPro" id="IPR018294">
    <property type="entry name" value="ISPD_synthase_CS"/>
</dbReference>
<comment type="pathway">
    <text evidence="2">Isoprenoid biosynthesis; isopentenyl diphosphate biosynthesis via DXP pathway; isopentenyl diphosphate from 1-deoxy-D-xylulose 5-phosphate: step 2/6.</text>
</comment>
<evidence type="ECO:0000313" key="10">
    <source>
        <dbReference type="Proteomes" id="UP000004367"/>
    </source>
</evidence>
<evidence type="ECO:0000256" key="4">
    <source>
        <dbReference type="ARBA" id="ARBA00012526"/>
    </source>
</evidence>
<dbReference type="EMBL" id="BAFE01000005">
    <property type="protein sequence ID" value="GAB47172.1"/>
    <property type="molecule type" value="Genomic_DNA"/>
</dbReference>
<evidence type="ECO:0000256" key="3">
    <source>
        <dbReference type="ARBA" id="ARBA00009789"/>
    </source>
</evidence>
<evidence type="ECO:0000313" key="9">
    <source>
        <dbReference type="EMBL" id="GAB47172.1"/>
    </source>
</evidence>
<keyword evidence="10" id="KW-1185">Reference proteome</keyword>
<dbReference type="PANTHER" id="PTHR32125:SF4">
    <property type="entry name" value="2-C-METHYL-D-ERYTHRITOL 4-PHOSPHATE CYTIDYLYLTRANSFERASE, CHLOROPLASTIC"/>
    <property type="match status" value="1"/>
</dbReference>
<dbReference type="SUPFAM" id="SSF53448">
    <property type="entry name" value="Nucleotide-diphospho-sugar transferases"/>
    <property type="match status" value="1"/>
</dbReference>
<dbReference type="Gene3D" id="3.90.550.10">
    <property type="entry name" value="Spore Coat Polysaccharide Biosynthesis Protein SpsA, Chain A"/>
    <property type="match status" value="1"/>
</dbReference>
<evidence type="ECO:0000256" key="8">
    <source>
        <dbReference type="ARBA" id="ARBA00023229"/>
    </source>
</evidence>
<dbReference type="EC" id="2.7.7.60" evidence="4"/>
<dbReference type="eggNOG" id="COG1211">
    <property type="taxonomic scope" value="Bacteria"/>
</dbReference>
<evidence type="ECO:0000256" key="6">
    <source>
        <dbReference type="ARBA" id="ARBA00022679"/>
    </source>
</evidence>
<evidence type="ECO:0000256" key="2">
    <source>
        <dbReference type="ARBA" id="ARBA00004787"/>
    </source>
</evidence>
<comment type="catalytic activity">
    <reaction evidence="1">
        <text>2-C-methyl-D-erythritol 4-phosphate + CTP + H(+) = 4-CDP-2-C-methyl-D-erythritol + diphosphate</text>
        <dbReference type="Rhea" id="RHEA:13429"/>
        <dbReference type="ChEBI" id="CHEBI:15378"/>
        <dbReference type="ChEBI" id="CHEBI:33019"/>
        <dbReference type="ChEBI" id="CHEBI:37563"/>
        <dbReference type="ChEBI" id="CHEBI:57823"/>
        <dbReference type="ChEBI" id="CHEBI:58262"/>
        <dbReference type="EC" id="2.7.7.60"/>
    </reaction>
</comment>
<dbReference type="GO" id="GO:0019288">
    <property type="term" value="P:isopentenyl diphosphate biosynthetic process, methylerythritol 4-phosphate pathway"/>
    <property type="evidence" value="ECO:0007669"/>
    <property type="project" value="UniProtKB-UniPathway"/>
</dbReference>
<dbReference type="Proteomes" id="UP000004367">
    <property type="component" value="Unassembled WGS sequence"/>
</dbReference>
<dbReference type="InterPro" id="IPR034683">
    <property type="entry name" value="IspD/TarI"/>
</dbReference>
<dbReference type="InterPro" id="IPR050088">
    <property type="entry name" value="IspD/TarI_cytidylyltransf_bact"/>
</dbReference>
<organism evidence="9 10">
    <name type="scientific">Mobilicoccus pelagius NBRC 104925</name>
    <dbReference type="NCBI Taxonomy" id="1089455"/>
    <lineage>
        <taxon>Bacteria</taxon>
        <taxon>Bacillati</taxon>
        <taxon>Actinomycetota</taxon>
        <taxon>Actinomycetes</taxon>
        <taxon>Micrococcales</taxon>
        <taxon>Dermatophilaceae</taxon>
        <taxon>Mobilicoccus</taxon>
    </lineage>
</organism>
<dbReference type="NCBIfam" id="TIGR00453">
    <property type="entry name" value="ispD"/>
    <property type="match status" value="1"/>
</dbReference>
<dbReference type="CDD" id="cd02516">
    <property type="entry name" value="CDP-ME_synthetase"/>
    <property type="match status" value="1"/>
</dbReference>
<evidence type="ECO:0000256" key="1">
    <source>
        <dbReference type="ARBA" id="ARBA00001282"/>
    </source>
</evidence>
<proteinExistence type="inferred from homology"/>
<comment type="similarity">
    <text evidence="3">Belongs to the IspD/TarI cytidylyltransferase family. IspD subfamily.</text>
</comment>
<dbReference type="InterPro" id="IPR001228">
    <property type="entry name" value="IspD"/>
</dbReference>
<keyword evidence="8" id="KW-0414">Isoprene biosynthesis</keyword>
<evidence type="ECO:0000256" key="5">
    <source>
        <dbReference type="ARBA" id="ARBA00019056"/>
    </source>
</evidence>
<comment type="caution">
    <text evidence="9">The sequence shown here is derived from an EMBL/GenBank/DDBJ whole genome shotgun (WGS) entry which is preliminary data.</text>
</comment>
<keyword evidence="6 9" id="KW-0808">Transferase</keyword>
<dbReference type="RefSeq" id="WP_009481070.1">
    <property type="nucleotide sequence ID" value="NZ_BAFE01000005.1"/>
</dbReference>
<reference evidence="9 10" key="1">
    <citation type="submission" date="2012-02" db="EMBL/GenBank/DDBJ databases">
        <title>Whole genome shotgun sequence of Mobilicoccus pelagius NBRC 104925.</title>
        <authorList>
            <person name="Yoshida Y."/>
            <person name="Hosoyama A."/>
            <person name="Tsuchikane K."/>
            <person name="Katsumata H."/>
            <person name="Yamazaki S."/>
            <person name="Fujita N."/>
        </authorList>
    </citation>
    <scope>NUCLEOTIDE SEQUENCE [LARGE SCALE GENOMIC DNA]</scope>
    <source>
        <strain evidence="9 10">NBRC 104925</strain>
    </source>
</reference>